<dbReference type="InterPro" id="IPR011005">
    <property type="entry name" value="Dihydropteroate_synth-like_sf"/>
</dbReference>
<feature type="domain" description="IspG C-terminal" evidence="9">
    <location>
        <begin position="303"/>
        <end position="405"/>
    </location>
</feature>
<keyword evidence="2 7" id="KW-0479">Metal-binding</keyword>
<keyword evidence="1 7" id="KW-0004">4Fe-4S</keyword>
<evidence type="ECO:0000259" key="8">
    <source>
        <dbReference type="Pfam" id="PF04551"/>
    </source>
</evidence>
<dbReference type="InterPro" id="IPR004588">
    <property type="entry name" value="IspG_bac-typ"/>
</dbReference>
<dbReference type="PANTHER" id="PTHR30454">
    <property type="entry name" value="4-HYDROXY-3-METHYLBUT-2-EN-1-YL DIPHOSPHATE SYNTHASE"/>
    <property type="match status" value="1"/>
</dbReference>
<dbReference type="InterPro" id="IPR045854">
    <property type="entry name" value="NO2/SO3_Rdtase_4Fe4S_sf"/>
</dbReference>
<keyword evidence="4 7" id="KW-0408">Iron</keyword>
<sequence length="428" mass="46196">MTAEVIVKPPRRHTPRVHVRWQDADVVMGGGAPVVVQSMTNTPTDDVEATAKQAAELARAGSELVRITVNTPQAARAVSEIRDRLDGQGIHTPLVGDFHYNGHKLLADYPECARALSKYRINPGNVGRGASRDLHFCRMVEIACREDRPVRIGVNWGSLDQELLARMMDENASKGSPLGPEAVLRRALIESALESARRAREVGLGADRIVLSVKVSGVPDLVEIYRELAARCSYCLHLGLTEAGMGVKGIVSSSAALAILLERGIGDTIRVSLTPRPGEPRTEEVLVAQQILQSLELRSFMPEVTSCPGCGRTSSDLFQRLAKSAGEYILERMPAWRASCPGVERMRVAVMGCVVNGPGESAHADVGLSLPGAGEAPVAPVFINGERRTSLKGEDLAGQFNRILEEYVQSTYGAAAQQPKQGNNQKEN</sequence>
<comment type="cofactor">
    <cofactor evidence="7">
        <name>[4Fe-4S] cluster</name>
        <dbReference type="ChEBI" id="CHEBI:49883"/>
    </cofactor>
    <text evidence="7">Binds 1 [4Fe-4S] cluster.</text>
</comment>
<organism evidence="10 11">
    <name type="scientific">Mesosutterella porci</name>
    <dbReference type="NCBI Taxonomy" id="2915351"/>
    <lineage>
        <taxon>Bacteria</taxon>
        <taxon>Pseudomonadati</taxon>
        <taxon>Pseudomonadota</taxon>
        <taxon>Betaproteobacteria</taxon>
        <taxon>Burkholderiales</taxon>
        <taxon>Sutterellaceae</taxon>
        <taxon>Mesosutterella</taxon>
    </lineage>
</organism>
<dbReference type="Proteomes" id="UP001297600">
    <property type="component" value="Unassembled WGS sequence"/>
</dbReference>
<name>A0ABS9MTF1_9BURK</name>
<proteinExistence type="inferred from homology"/>
<evidence type="ECO:0000313" key="10">
    <source>
        <dbReference type="EMBL" id="MCG5031817.1"/>
    </source>
</evidence>
<comment type="catalytic activity">
    <reaction evidence="7">
        <text>(2E)-4-hydroxy-3-methylbut-2-enyl diphosphate + oxidized [flavodoxin] + H2O + 2 H(+) = 2-C-methyl-D-erythritol 2,4-cyclic diphosphate + reduced [flavodoxin]</text>
        <dbReference type="Rhea" id="RHEA:43604"/>
        <dbReference type="Rhea" id="RHEA-COMP:10622"/>
        <dbReference type="Rhea" id="RHEA-COMP:10623"/>
        <dbReference type="ChEBI" id="CHEBI:15377"/>
        <dbReference type="ChEBI" id="CHEBI:15378"/>
        <dbReference type="ChEBI" id="CHEBI:57618"/>
        <dbReference type="ChEBI" id="CHEBI:58210"/>
        <dbReference type="ChEBI" id="CHEBI:58483"/>
        <dbReference type="ChEBI" id="CHEBI:128753"/>
        <dbReference type="EC" id="1.17.7.3"/>
    </reaction>
</comment>
<dbReference type="Gene3D" id="3.30.413.10">
    <property type="entry name" value="Sulfite Reductase Hemoprotein, domain 1"/>
    <property type="match status" value="1"/>
</dbReference>
<dbReference type="PIRSF" id="PIRSF004640">
    <property type="entry name" value="IspG"/>
    <property type="match status" value="1"/>
</dbReference>
<feature type="binding site" evidence="7">
    <location>
        <position position="307"/>
    </location>
    <ligand>
        <name>[4Fe-4S] cluster</name>
        <dbReference type="ChEBI" id="CHEBI:49883"/>
    </ligand>
</feature>
<dbReference type="Pfam" id="PF04551">
    <property type="entry name" value="GcpE"/>
    <property type="match status" value="1"/>
</dbReference>
<dbReference type="InterPro" id="IPR058578">
    <property type="entry name" value="IspG_TIM"/>
</dbReference>
<feature type="domain" description="IspG TIM-barrel" evidence="8">
    <location>
        <begin position="25"/>
        <end position="288"/>
    </location>
</feature>
<dbReference type="RefSeq" id="WP_237980381.1">
    <property type="nucleotide sequence ID" value="NZ_JAKNCT010000014.1"/>
</dbReference>
<dbReference type="PANTHER" id="PTHR30454:SF0">
    <property type="entry name" value="4-HYDROXY-3-METHYLBUT-2-EN-1-YL DIPHOSPHATE SYNTHASE (FERREDOXIN), CHLOROPLASTIC"/>
    <property type="match status" value="1"/>
</dbReference>
<keyword evidence="5 7" id="KW-0411">Iron-sulfur</keyword>
<dbReference type="EC" id="1.17.7.3" evidence="7"/>
<keyword evidence="3 7" id="KW-0560">Oxidoreductase</keyword>
<feature type="binding site" evidence="7">
    <location>
        <position position="353"/>
    </location>
    <ligand>
        <name>[4Fe-4S] cluster</name>
        <dbReference type="ChEBI" id="CHEBI:49883"/>
    </ligand>
</feature>
<dbReference type="InterPro" id="IPR016425">
    <property type="entry name" value="IspG_bac"/>
</dbReference>
<dbReference type="Gene3D" id="3.20.20.20">
    <property type="entry name" value="Dihydropteroate synthase-like"/>
    <property type="match status" value="1"/>
</dbReference>
<comment type="caution">
    <text evidence="10">The sequence shown here is derived from an EMBL/GenBank/DDBJ whole genome shotgun (WGS) entry which is preliminary data.</text>
</comment>
<dbReference type="GO" id="GO:0046429">
    <property type="term" value="F:4-hydroxy-3-methylbut-2-en-1-yl diphosphate synthase activity (ferredoxin)"/>
    <property type="evidence" value="ECO:0007669"/>
    <property type="project" value="UniProtKB-EC"/>
</dbReference>
<evidence type="ECO:0000313" key="11">
    <source>
        <dbReference type="Proteomes" id="UP001297600"/>
    </source>
</evidence>
<dbReference type="Pfam" id="PF26540">
    <property type="entry name" value="GcpE_C"/>
    <property type="match status" value="1"/>
</dbReference>
<comment type="function">
    <text evidence="7">Converts 2C-methyl-D-erythritol 2,4-cyclodiphosphate (ME-2,4cPP) into 1-hydroxy-2-methyl-2-(E)-butenyl 4-diphosphate.</text>
</comment>
<accession>A0ABS9MTF1</accession>
<evidence type="ECO:0000256" key="4">
    <source>
        <dbReference type="ARBA" id="ARBA00023004"/>
    </source>
</evidence>
<keyword evidence="11" id="KW-1185">Reference proteome</keyword>
<comment type="similarity">
    <text evidence="7">Belongs to the IspG family.</text>
</comment>
<dbReference type="EMBL" id="JAKNCT010000014">
    <property type="protein sequence ID" value="MCG5031817.1"/>
    <property type="molecule type" value="Genomic_DNA"/>
</dbReference>
<reference evidence="10 11" key="1">
    <citation type="submission" date="2022-02" db="EMBL/GenBank/DDBJ databases">
        <title>Mesosutterella porci, a novel member of the family Sutterellaceae from pig feces.</title>
        <authorList>
            <person name="Wylensek D."/>
            <person name="Clavel T."/>
        </authorList>
    </citation>
    <scope>NUCLEOTIDE SEQUENCE [LARGE SCALE GENOMIC DNA]</scope>
    <source>
        <strain evidence="11">oilRF-744-wt-GAM-9</strain>
    </source>
</reference>
<protein>
    <recommendedName>
        <fullName evidence="7">4-hydroxy-3-methylbut-2-en-1-yl diphosphate synthase (flavodoxin)</fullName>
        <ecNumber evidence="7">1.17.7.3</ecNumber>
    </recommendedName>
    <alternativeName>
        <fullName evidence="7">1-hydroxy-2-methyl-2-(E)-butenyl 4-diphosphate synthase</fullName>
    </alternativeName>
</protein>
<gene>
    <name evidence="7 10" type="primary">ispG</name>
    <name evidence="10" type="synonym">gcpE</name>
    <name evidence="10" type="ORF">MAF45_10255</name>
</gene>
<evidence type="ECO:0000256" key="1">
    <source>
        <dbReference type="ARBA" id="ARBA00022485"/>
    </source>
</evidence>
<comment type="pathway">
    <text evidence="7">Isoprenoid biosynthesis; isopentenyl diphosphate biosynthesis via DXP pathway; isopentenyl diphosphate from 1-deoxy-D-xylulose 5-phosphate: step 5/6.</text>
</comment>
<evidence type="ECO:0000256" key="2">
    <source>
        <dbReference type="ARBA" id="ARBA00022723"/>
    </source>
</evidence>
<evidence type="ECO:0000259" key="9">
    <source>
        <dbReference type="Pfam" id="PF26540"/>
    </source>
</evidence>
<evidence type="ECO:0000256" key="5">
    <source>
        <dbReference type="ARBA" id="ARBA00023014"/>
    </source>
</evidence>
<dbReference type="InterPro" id="IPR058579">
    <property type="entry name" value="IspG_C"/>
</dbReference>
<evidence type="ECO:0000256" key="6">
    <source>
        <dbReference type="ARBA" id="ARBA00023229"/>
    </source>
</evidence>
<evidence type="ECO:0000256" key="3">
    <source>
        <dbReference type="ARBA" id="ARBA00023002"/>
    </source>
</evidence>
<dbReference type="NCBIfam" id="NF001540">
    <property type="entry name" value="PRK00366.1"/>
    <property type="match status" value="1"/>
</dbReference>
<feature type="binding site" evidence="7">
    <location>
        <position position="310"/>
    </location>
    <ligand>
        <name>[4Fe-4S] cluster</name>
        <dbReference type="ChEBI" id="CHEBI:49883"/>
    </ligand>
</feature>
<feature type="binding site" evidence="7">
    <location>
        <position position="360"/>
    </location>
    <ligand>
        <name>[4Fe-4S] cluster</name>
        <dbReference type="ChEBI" id="CHEBI:49883"/>
    </ligand>
</feature>
<dbReference type="HAMAP" id="MF_00159">
    <property type="entry name" value="IspG"/>
    <property type="match status" value="1"/>
</dbReference>
<evidence type="ECO:0000256" key="7">
    <source>
        <dbReference type="HAMAP-Rule" id="MF_00159"/>
    </source>
</evidence>
<keyword evidence="6 7" id="KW-0414">Isoprene biosynthesis</keyword>
<dbReference type="NCBIfam" id="TIGR00612">
    <property type="entry name" value="ispG_gcpE"/>
    <property type="match status" value="1"/>
</dbReference>